<accession>A0AA35TB84</accession>
<evidence type="ECO:0000313" key="2">
    <source>
        <dbReference type="EMBL" id="CAI8044002.1"/>
    </source>
</evidence>
<keyword evidence="3" id="KW-1185">Reference proteome</keyword>
<dbReference type="AlphaFoldDB" id="A0AA35TB84"/>
<name>A0AA35TB84_GEOBA</name>
<feature type="compositionally biased region" description="Polar residues" evidence="1">
    <location>
        <begin position="104"/>
        <end position="117"/>
    </location>
</feature>
<evidence type="ECO:0000256" key="1">
    <source>
        <dbReference type="SAM" id="MobiDB-lite"/>
    </source>
</evidence>
<organism evidence="2 3">
    <name type="scientific">Geodia barretti</name>
    <name type="common">Barrett's horny sponge</name>
    <dbReference type="NCBI Taxonomy" id="519541"/>
    <lineage>
        <taxon>Eukaryota</taxon>
        <taxon>Metazoa</taxon>
        <taxon>Porifera</taxon>
        <taxon>Demospongiae</taxon>
        <taxon>Heteroscleromorpha</taxon>
        <taxon>Tetractinellida</taxon>
        <taxon>Astrophorina</taxon>
        <taxon>Geodiidae</taxon>
        <taxon>Geodia</taxon>
    </lineage>
</organism>
<proteinExistence type="predicted"/>
<dbReference type="Proteomes" id="UP001174909">
    <property type="component" value="Unassembled WGS sequence"/>
</dbReference>
<dbReference type="EMBL" id="CASHTH010003371">
    <property type="protein sequence ID" value="CAI8044002.1"/>
    <property type="molecule type" value="Genomic_DNA"/>
</dbReference>
<feature type="compositionally biased region" description="Basic and acidic residues" evidence="1">
    <location>
        <begin position="9"/>
        <end position="30"/>
    </location>
</feature>
<comment type="caution">
    <text evidence="2">The sequence shown here is derived from an EMBL/GenBank/DDBJ whole genome shotgun (WGS) entry which is preliminary data.</text>
</comment>
<reference evidence="2" key="1">
    <citation type="submission" date="2023-03" db="EMBL/GenBank/DDBJ databases">
        <authorList>
            <person name="Steffen K."/>
            <person name="Cardenas P."/>
        </authorList>
    </citation>
    <scope>NUCLEOTIDE SEQUENCE</scope>
</reference>
<gene>
    <name evidence="2" type="ORF">GBAR_LOCUS24422</name>
</gene>
<feature type="compositionally biased region" description="Basic and acidic residues" evidence="1">
    <location>
        <begin position="45"/>
        <end position="72"/>
    </location>
</feature>
<sequence>HTRPINFHAQKEPEVLDDLEKSGEEPKRPSSIEPEEDFETVPQQERTRPVDFPAQKETEIIDDLEKSGEEPARPSSIEPGEGMETEPQQEGQHEIHLQALPYYNIQQPDVSTDSEVNASGPVHGLA</sequence>
<feature type="region of interest" description="Disordered" evidence="1">
    <location>
        <begin position="1"/>
        <end position="126"/>
    </location>
</feature>
<evidence type="ECO:0000313" key="3">
    <source>
        <dbReference type="Proteomes" id="UP001174909"/>
    </source>
</evidence>
<protein>
    <submittedName>
        <fullName evidence="2">Uncharacterized protein</fullName>
    </submittedName>
</protein>
<feature type="non-terminal residue" evidence="2">
    <location>
        <position position="126"/>
    </location>
</feature>